<dbReference type="Gene3D" id="1.20.1070.10">
    <property type="entry name" value="Rhodopsin 7-helix transmembrane proteins"/>
    <property type="match status" value="1"/>
</dbReference>
<dbReference type="SUPFAM" id="SSF81321">
    <property type="entry name" value="Family A G protein-coupled receptor-like"/>
    <property type="match status" value="2"/>
</dbReference>
<proteinExistence type="predicted"/>
<keyword evidence="2" id="KW-1185">Reference proteome</keyword>
<reference evidence="1" key="2">
    <citation type="submission" date="2022-06" db="UniProtKB">
        <authorList>
            <consortium name="EnsemblMetazoa"/>
        </authorList>
    </citation>
    <scope>IDENTIFICATION</scope>
    <source>
        <strain evidence="1">PS312</strain>
    </source>
</reference>
<dbReference type="Pfam" id="PF10326">
    <property type="entry name" value="7TM_GPCR_Str"/>
    <property type="match status" value="2"/>
</dbReference>
<dbReference type="Proteomes" id="UP000005239">
    <property type="component" value="Unassembled WGS sequence"/>
</dbReference>
<dbReference type="PANTHER" id="PTHR45907">
    <property type="entry name" value="SERPENTINE RECEPTOR, CLASS J"/>
    <property type="match status" value="1"/>
</dbReference>
<evidence type="ECO:0000313" key="2">
    <source>
        <dbReference type="Proteomes" id="UP000005239"/>
    </source>
</evidence>
<protein>
    <submittedName>
        <fullName evidence="1">G protein-coupled receptor</fullName>
    </submittedName>
</protein>
<organism evidence="1 2">
    <name type="scientific">Pristionchus pacificus</name>
    <name type="common">Parasitic nematode worm</name>
    <dbReference type="NCBI Taxonomy" id="54126"/>
    <lineage>
        <taxon>Eukaryota</taxon>
        <taxon>Metazoa</taxon>
        <taxon>Ecdysozoa</taxon>
        <taxon>Nematoda</taxon>
        <taxon>Chromadorea</taxon>
        <taxon>Rhabditida</taxon>
        <taxon>Rhabditina</taxon>
        <taxon>Diplogasteromorpha</taxon>
        <taxon>Diplogasteroidea</taxon>
        <taxon>Neodiplogasteridae</taxon>
        <taxon>Pristionchus</taxon>
    </lineage>
</organism>
<dbReference type="InterPro" id="IPR019428">
    <property type="entry name" value="7TM_GPCR_serpentine_rcpt_Str"/>
</dbReference>
<dbReference type="PANTHER" id="PTHR45907:SF16">
    <property type="entry name" value="SERPENTINE RECEPTOR, CLASS J"/>
    <property type="match status" value="1"/>
</dbReference>
<dbReference type="EnsemblMetazoa" id="PPA31599.1">
    <property type="protein sequence ID" value="PPA31599.1"/>
    <property type="gene ID" value="WBGene00204464"/>
</dbReference>
<accession>A0A2A6BTH6</accession>
<gene>
    <name evidence="1" type="primary">WBGene00204464</name>
</gene>
<name>A0A2A6BTH6_PRIPA</name>
<accession>A0A8R1UIS1</accession>
<sequence>MHELLIIFDTIEHVNIVSGVALNSLLLFLIRRYSRKDLGEYKTLLTAFAGFDIFLCIVHFVISPVSKLVLFKVNNCTPSQKVISYDTTFSVVANSFWESRHITLIYVSIFTVPFAIMNINFLYRYWSIKNPQRLLFFSKPYFKLAVFLYAFTAYSMWHLLSWWGTSGEIDEIGTVIARGLHMENYNRTIIDGWLLMDHWVRRAKIRFSQIKMKKLRNDEFNVRAGVLLIAVDIIMITSLTVASILGCLTFYFIYKAKTLSMAFRSFQVKLMSALCAQTFVPFVCVYFPYFCVVTFPFLRIPDPHISDACTMLTSCFPTWDAMVIILLMKDYREGLITLICCRKSTVAGETVWKTATSAISVGVSQVSNVSQVNSSVVPLEPAAPPRGTVNDVLFPHHLHYTEPASQQVHVKQSVRVRQTCVAYSVSRFSDHVLCGFLGQEVDWTICAKPARVYKKVGCDGFAYNGYVAAAQWTKAGAYQQFVTVNVGQSAQDLSLFYEANNSGNVPKDPDNVSATESFTEDFTAIDNAWGYCQVLIFSSALIQVALATTCYSPTIFTTQNQLLSKTTLATQLECDKQCAADPKCVAYSVNRFSDHVLCGFLGQEVDWTICAKPARVYKKNMDMAYSSVHLLIVQCIEYFNIVCGALLNLLLIYLIQRFSKKNMGQYKILLTVFSGFDIFLCFCHWFIAPKCINFETTFSVVAHSFWESRQITLVYCSVFTVPFGIMNINFLYRYWSIKDPEKLQFFAKRYFKLLLFLYAAGAYSAWHFLSYLGSSGAVDEVGTIIARGIYKEKYGIEIEDGWLLMDHWRDGKLNVPAALLLAAADGIMIASFAFASLLGSLTFYHIQKAQTISLAFRKQQLMILTALLAQTFVPLICVYIPYFCVITFPFFDLPDEGLADSCTILITCFPIWDAIVITMLMKDYRNGFLTVICRRQGDTDAVSVWKTDNTQSSSVRSNFTMMPEGDKDVMLM</sequence>
<dbReference type="InterPro" id="IPR019423">
    <property type="entry name" value="7TM_GPCR_serpentine_rcpt_Srj"/>
</dbReference>
<dbReference type="AlphaFoldDB" id="A0A2A6BTH6"/>
<reference evidence="2" key="1">
    <citation type="journal article" date="2008" name="Nat. Genet.">
        <title>The Pristionchus pacificus genome provides a unique perspective on nematode lifestyle and parasitism.</title>
        <authorList>
            <person name="Dieterich C."/>
            <person name="Clifton S.W."/>
            <person name="Schuster L.N."/>
            <person name="Chinwalla A."/>
            <person name="Delehaunty K."/>
            <person name="Dinkelacker I."/>
            <person name="Fulton L."/>
            <person name="Fulton R."/>
            <person name="Godfrey J."/>
            <person name="Minx P."/>
            <person name="Mitreva M."/>
            <person name="Roeseler W."/>
            <person name="Tian H."/>
            <person name="Witte H."/>
            <person name="Yang S.P."/>
            <person name="Wilson R.K."/>
            <person name="Sommer R.J."/>
        </authorList>
    </citation>
    <scope>NUCLEOTIDE SEQUENCE [LARGE SCALE GENOMIC DNA]</scope>
    <source>
        <strain evidence="2">PS312</strain>
    </source>
</reference>
<evidence type="ECO:0000313" key="1">
    <source>
        <dbReference type="EnsemblMetazoa" id="PPA31599.1"/>
    </source>
</evidence>